<keyword evidence="2" id="KW-1185">Reference proteome</keyword>
<gene>
    <name evidence="1" type="ORF">VitviT2T_024674</name>
</gene>
<dbReference type="EMBL" id="CP126663">
    <property type="protein sequence ID" value="WKA06792.1"/>
    <property type="molecule type" value="Genomic_DNA"/>
</dbReference>
<sequence>MSRSSWAMMRDRMREVSPLGPTQELLLVDLWLLSEEPVTERKESEDHGESMMGLKLKVEGVMSDCVEYCDGKQTDGGGYVKNLVGIKIGEIVSLSSAFRHGVVWLGIWIG</sequence>
<proteinExistence type="predicted"/>
<protein>
    <submittedName>
        <fullName evidence="1">Uncharacterized protein</fullName>
    </submittedName>
</protein>
<evidence type="ECO:0000313" key="1">
    <source>
        <dbReference type="EMBL" id="WKA06792.1"/>
    </source>
</evidence>
<dbReference type="Proteomes" id="UP001227230">
    <property type="component" value="Chromosome 16"/>
</dbReference>
<reference evidence="1 2" key="1">
    <citation type="journal article" date="2023" name="Hortic Res">
        <title>The complete reference genome for grapevine (Vitis vinifera L.) genetics and breeding.</title>
        <authorList>
            <person name="Shi X."/>
            <person name="Cao S."/>
            <person name="Wang X."/>
            <person name="Huang S."/>
            <person name="Wang Y."/>
            <person name="Liu Z."/>
            <person name="Liu W."/>
            <person name="Leng X."/>
            <person name="Peng Y."/>
            <person name="Wang N."/>
            <person name="Wang Y."/>
            <person name="Ma Z."/>
            <person name="Xu X."/>
            <person name="Zhang F."/>
            <person name="Xue H."/>
            <person name="Zhong H."/>
            <person name="Wang Y."/>
            <person name="Zhang K."/>
            <person name="Velt A."/>
            <person name="Avia K."/>
            <person name="Holtgrawe D."/>
            <person name="Grimplet J."/>
            <person name="Matus J.T."/>
            <person name="Ware D."/>
            <person name="Wu X."/>
            <person name="Wang H."/>
            <person name="Liu C."/>
            <person name="Fang Y."/>
            <person name="Rustenholz C."/>
            <person name="Cheng Z."/>
            <person name="Xiao H."/>
            <person name="Zhou Y."/>
        </authorList>
    </citation>
    <scope>NUCLEOTIDE SEQUENCE [LARGE SCALE GENOMIC DNA]</scope>
    <source>
        <strain evidence="2">cv. Pinot noir / PN40024</strain>
        <tissue evidence="1">Leaf</tissue>
    </source>
</reference>
<organism evidence="1 2">
    <name type="scientific">Vitis vinifera</name>
    <name type="common">Grape</name>
    <dbReference type="NCBI Taxonomy" id="29760"/>
    <lineage>
        <taxon>Eukaryota</taxon>
        <taxon>Viridiplantae</taxon>
        <taxon>Streptophyta</taxon>
        <taxon>Embryophyta</taxon>
        <taxon>Tracheophyta</taxon>
        <taxon>Spermatophyta</taxon>
        <taxon>Magnoliopsida</taxon>
        <taxon>eudicotyledons</taxon>
        <taxon>Gunneridae</taxon>
        <taxon>Pentapetalae</taxon>
        <taxon>rosids</taxon>
        <taxon>Vitales</taxon>
        <taxon>Vitaceae</taxon>
        <taxon>Viteae</taxon>
        <taxon>Vitis</taxon>
    </lineage>
</organism>
<evidence type="ECO:0000313" key="2">
    <source>
        <dbReference type="Proteomes" id="UP001227230"/>
    </source>
</evidence>
<name>A0ABY9DH94_VITVI</name>
<accession>A0ABY9DH94</accession>